<accession>A0A7W7GS93</accession>
<feature type="signal peptide" evidence="1">
    <location>
        <begin position="1"/>
        <end position="24"/>
    </location>
</feature>
<comment type="caution">
    <text evidence="2">The sequence shown here is derived from an EMBL/GenBank/DDBJ whole genome shotgun (WGS) entry which is preliminary data.</text>
</comment>
<keyword evidence="3" id="KW-1185">Reference proteome</keyword>
<protein>
    <recommendedName>
        <fullName evidence="4">Camelysin-like metallo-endopeptidase</fullName>
    </recommendedName>
</protein>
<evidence type="ECO:0000313" key="3">
    <source>
        <dbReference type="Proteomes" id="UP000546162"/>
    </source>
</evidence>
<dbReference type="RefSeq" id="WP_185037773.1">
    <property type="nucleotide sequence ID" value="NZ_BAABFG010000005.1"/>
</dbReference>
<dbReference type="AlphaFoldDB" id="A0A7W7GS93"/>
<gene>
    <name evidence="2" type="ORF">BJY16_000812</name>
</gene>
<name>A0A7W7GS93_9ACTN</name>
<keyword evidence="1" id="KW-0732">Signal</keyword>
<evidence type="ECO:0000256" key="1">
    <source>
        <dbReference type="SAM" id="SignalP"/>
    </source>
</evidence>
<evidence type="ECO:0008006" key="4">
    <source>
        <dbReference type="Google" id="ProtNLM"/>
    </source>
</evidence>
<proteinExistence type="predicted"/>
<feature type="chain" id="PRO_5031550516" description="Camelysin-like metallo-endopeptidase" evidence="1">
    <location>
        <begin position="25"/>
        <end position="153"/>
    </location>
</feature>
<evidence type="ECO:0000313" key="2">
    <source>
        <dbReference type="EMBL" id="MBB4737353.1"/>
    </source>
</evidence>
<reference evidence="2 3" key="1">
    <citation type="submission" date="2020-08" db="EMBL/GenBank/DDBJ databases">
        <title>Sequencing the genomes of 1000 actinobacteria strains.</title>
        <authorList>
            <person name="Klenk H.-P."/>
        </authorList>
    </citation>
    <scope>NUCLEOTIDE SEQUENCE [LARGE SCALE GENOMIC DNA]</scope>
    <source>
        <strain evidence="2 3">DSM 45809</strain>
    </source>
</reference>
<dbReference type="Proteomes" id="UP000546162">
    <property type="component" value="Unassembled WGS sequence"/>
</dbReference>
<sequence length="153" mass="15451">MTKRSATVLTVATVGVIGAGAAWAAWTVTSTGQAQASAVNSVAQLQVTSVSSPGLAPGATVDVKFHVANPNAFPVVIHDIDFTDITASGDCNAGSVTFVEEAAMPTTGLELAANGSSDITYARSLHMDNTAEDSCIGATFSFNVVLDAQSNAS</sequence>
<organism evidence="2 3">
    <name type="scientific">Actinoplanes octamycinicus</name>
    <dbReference type="NCBI Taxonomy" id="135948"/>
    <lineage>
        <taxon>Bacteria</taxon>
        <taxon>Bacillati</taxon>
        <taxon>Actinomycetota</taxon>
        <taxon>Actinomycetes</taxon>
        <taxon>Micromonosporales</taxon>
        <taxon>Micromonosporaceae</taxon>
        <taxon>Actinoplanes</taxon>
    </lineage>
</organism>
<dbReference type="EMBL" id="JACHNB010000001">
    <property type="protein sequence ID" value="MBB4737353.1"/>
    <property type="molecule type" value="Genomic_DNA"/>
</dbReference>